<dbReference type="Gene3D" id="1.20.1070.10">
    <property type="entry name" value="Rhodopsin 7-helix transmembrane proteins"/>
    <property type="match status" value="1"/>
</dbReference>
<sequence>MSTAHALLASGTFTGTSTFSAWQYDLVLYSFAVSMFALFAGGLYAVATRSDVSKRYRPASIASACICWVAALAYGLLVITWLTHFTATADGASFVPDPGTNVTGLRYMDWSVTVPILTAELFAVCTLARRSSAWWRFGAMASAFLMIVTGYFGAITLGGGDPTAPLLVWGAISTVFFIALYVFMYRPYAQTRREIGAEAGTSLRNAVILLFSVFGAYPLLYLVPLWAGADSAGWAVTVQVVFCAADITAKVGFGVLIHKVAKLRTAEDARTPEAQLPDLYPSEVFVSGELVSLPAEPALAGAGTAATSVAAGSNGHVPEHAAPAGGPRRPRRG</sequence>
<gene>
    <name evidence="13" type="ORF">HLB09_16500</name>
</gene>
<dbReference type="AlphaFoldDB" id="A0A849BUN6"/>
<comment type="caution">
    <text evidence="13">The sequence shown here is derived from an EMBL/GenBank/DDBJ whole genome shotgun (WGS) entry which is preliminary data.</text>
</comment>
<evidence type="ECO:0000256" key="10">
    <source>
        <dbReference type="ARBA" id="ARBA00023170"/>
    </source>
</evidence>
<comment type="similarity">
    <text evidence="2">Belongs to the archaeal/bacterial/fungal opsin family.</text>
</comment>
<evidence type="ECO:0000256" key="12">
    <source>
        <dbReference type="SAM" id="Phobius"/>
    </source>
</evidence>
<dbReference type="GO" id="GO:0009881">
    <property type="term" value="F:photoreceptor activity"/>
    <property type="evidence" value="ECO:0007669"/>
    <property type="project" value="UniProtKB-KW"/>
</dbReference>
<feature type="transmembrane region" description="Helical" evidence="12">
    <location>
        <begin position="206"/>
        <end position="227"/>
    </location>
</feature>
<name>A0A849BUN6_9ACTN</name>
<feature type="transmembrane region" description="Helical" evidence="12">
    <location>
        <begin position="134"/>
        <end position="154"/>
    </location>
</feature>
<dbReference type="Proteomes" id="UP000555552">
    <property type="component" value="Unassembled WGS sequence"/>
</dbReference>
<feature type="transmembrane region" description="Helical" evidence="12">
    <location>
        <begin position="59"/>
        <end position="87"/>
    </location>
</feature>
<evidence type="ECO:0000256" key="9">
    <source>
        <dbReference type="ARBA" id="ARBA00023136"/>
    </source>
</evidence>
<keyword evidence="6" id="KW-0681">Retinal protein</keyword>
<feature type="transmembrane region" description="Helical" evidence="12">
    <location>
        <begin position="166"/>
        <end position="185"/>
    </location>
</feature>
<dbReference type="GO" id="GO:0007602">
    <property type="term" value="P:phototransduction"/>
    <property type="evidence" value="ECO:0007669"/>
    <property type="project" value="UniProtKB-KW"/>
</dbReference>
<evidence type="ECO:0000313" key="14">
    <source>
        <dbReference type="Proteomes" id="UP000555552"/>
    </source>
</evidence>
<keyword evidence="8" id="KW-0157">Chromophore</keyword>
<dbReference type="GO" id="GO:0016020">
    <property type="term" value="C:membrane"/>
    <property type="evidence" value="ECO:0007669"/>
    <property type="project" value="UniProtKB-SubCell"/>
</dbReference>
<feature type="transmembrane region" description="Helical" evidence="12">
    <location>
        <begin position="26"/>
        <end position="47"/>
    </location>
</feature>
<keyword evidence="3" id="KW-0600">Photoreceptor protein</keyword>
<dbReference type="Pfam" id="PF01036">
    <property type="entry name" value="Bac_rhodopsin"/>
    <property type="match status" value="1"/>
</dbReference>
<keyword evidence="4" id="KW-0716">Sensory transduction</keyword>
<evidence type="ECO:0000256" key="8">
    <source>
        <dbReference type="ARBA" id="ARBA00022991"/>
    </source>
</evidence>
<evidence type="ECO:0000256" key="1">
    <source>
        <dbReference type="ARBA" id="ARBA00004141"/>
    </source>
</evidence>
<dbReference type="InterPro" id="IPR001425">
    <property type="entry name" value="Arc/bac/fun_rhodopsins"/>
</dbReference>
<dbReference type="PANTHER" id="PTHR28286:SF2">
    <property type="entry name" value="BACTERIORHODOPSIN _OPSIN, NOPA (EUROFUNG)"/>
    <property type="match status" value="1"/>
</dbReference>
<dbReference type="EMBL" id="JABEMA010000445">
    <property type="protein sequence ID" value="NNH24657.1"/>
    <property type="molecule type" value="Genomic_DNA"/>
</dbReference>
<reference evidence="13 14" key="1">
    <citation type="submission" date="2020-05" db="EMBL/GenBank/DDBJ databases">
        <title>MicrobeNet Type strains.</title>
        <authorList>
            <person name="Nicholson A.C."/>
        </authorList>
    </citation>
    <scope>NUCLEOTIDE SEQUENCE [LARGE SCALE GENOMIC DNA]</scope>
    <source>
        <strain evidence="13 14">JCM 14547</strain>
    </source>
</reference>
<dbReference type="PANTHER" id="PTHR28286">
    <property type="match status" value="1"/>
</dbReference>
<organism evidence="13 14">
    <name type="scientific">Pseudokineococcus marinus</name>
    <dbReference type="NCBI Taxonomy" id="351215"/>
    <lineage>
        <taxon>Bacteria</taxon>
        <taxon>Bacillati</taxon>
        <taxon>Actinomycetota</taxon>
        <taxon>Actinomycetes</taxon>
        <taxon>Kineosporiales</taxon>
        <taxon>Kineosporiaceae</taxon>
        <taxon>Pseudokineococcus</taxon>
    </lineage>
</organism>
<keyword evidence="10" id="KW-0675">Receptor</keyword>
<dbReference type="PRINTS" id="PR00251">
    <property type="entry name" value="BACTRLOPSIN"/>
</dbReference>
<feature type="transmembrane region" description="Helical" evidence="12">
    <location>
        <begin position="233"/>
        <end position="257"/>
    </location>
</feature>
<evidence type="ECO:0000256" key="2">
    <source>
        <dbReference type="ARBA" id="ARBA00008130"/>
    </source>
</evidence>
<dbReference type="SUPFAM" id="SSF81321">
    <property type="entry name" value="Family A G protein-coupled receptor-like"/>
    <property type="match status" value="1"/>
</dbReference>
<keyword evidence="7 12" id="KW-1133">Transmembrane helix</keyword>
<evidence type="ECO:0000256" key="4">
    <source>
        <dbReference type="ARBA" id="ARBA00022606"/>
    </source>
</evidence>
<protein>
    <submittedName>
        <fullName evidence="13">Bacteriorhodopsin</fullName>
    </submittedName>
</protein>
<dbReference type="RefSeq" id="WP_171204378.1">
    <property type="nucleotide sequence ID" value="NZ_BAAANP010000009.1"/>
</dbReference>
<keyword evidence="14" id="KW-1185">Reference proteome</keyword>
<evidence type="ECO:0000256" key="7">
    <source>
        <dbReference type="ARBA" id="ARBA00022989"/>
    </source>
</evidence>
<evidence type="ECO:0000256" key="6">
    <source>
        <dbReference type="ARBA" id="ARBA00022925"/>
    </source>
</evidence>
<keyword evidence="9 12" id="KW-0472">Membrane</keyword>
<dbReference type="SMART" id="SM01021">
    <property type="entry name" value="Bac_rhodopsin"/>
    <property type="match status" value="1"/>
</dbReference>
<evidence type="ECO:0000256" key="3">
    <source>
        <dbReference type="ARBA" id="ARBA00022543"/>
    </source>
</evidence>
<feature type="region of interest" description="Disordered" evidence="11">
    <location>
        <begin position="309"/>
        <end position="333"/>
    </location>
</feature>
<evidence type="ECO:0000256" key="5">
    <source>
        <dbReference type="ARBA" id="ARBA00022692"/>
    </source>
</evidence>
<keyword evidence="5 12" id="KW-0812">Transmembrane</keyword>
<proteinExistence type="inferred from homology"/>
<accession>A0A849BUN6</accession>
<evidence type="ECO:0000313" key="13">
    <source>
        <dbReference type="EMBL" id="NNH24657.1"/>
    </source>
</evidence>
<comment type="subcellular location">
    <subcellularLocation>
        <location evidence="1">Membrane</location>
        <topology evidence="1">Multi-pass membrane protein</topology>
    </subcellularLocation>
</comment>
<feature type="transmembrane region" description="Helical" evidence="12">
    <location>
        <begin position="107"/>
        <end position="127"/>
    </location>
</feature>
<evidence type="ECO:0000256" key="11">
    <source>
        <dbReference type="SAM" id="MobiDB-lite"/>
    </source>
</evidence>